<feature type="non-terminal residue" evidence="1">
    <location>
        <position position="1"/>
    </location>
</feature>
<sequence>NDNVIKSELLFFLDSVSSAHVGVFRIIKKLQKEQNQIELNIEAILRGMPKPAQ</sequence>
<protein>
    <submittedName>
        <fullName evidence="1">6517_t:CDS:1</fullName>
    </submittedName>
</protein>
<accession>A0A9N9NU49</accession>
<evidence type="ECO:0000313" key="2">
    <source>
        <dbReference type="Proteomes" id="UP000789759"/>
    </source>
</evidence>
<reference evidence="1" key="1">
    <citation type="submission" date="2021-06" db="EMBL/GenBank/DDBJ databases">
        <authorList>
            <person name="Kallberg Y."/>
            <person name="Tangrot J."/>
            <person name="Rosling A."/>
        </authorList>
    </citation>
    <scope>NUCLEOTIDE SEQUENCE</scope>
    <source>
        <strain evidence="1">FL966</strain>
    </source>
</reference>
<gene>
    <name evidence="1" type="ORF">CPELLU_LOCUS15919</name>
</gene>
<name>A0A9N9NU49_9GLOM</name>
<proteinExistence type="predicted"/>
<organism evidence="1 2">
    <name type="scientific">Cetraspora pellucida</name>
    <dbReference type="NCBI Taxonomy" id="1433469"/>
    <lineage>
        <taxon>Eukaryota</taxon>
        <taxon>Fungi</taxon>
        <taxon>Fungi incertae sedis</taxon>
        <taxon>Mucoromycota</taxon>
        <taxon>Glomeromycotina</taxon>
        <taxon>Glomeromycetes</taxon>
        <taxon>Diversisporales</taxon>
        <taxon>Gigasporaceae</taxon>
        <taxon>Cetraspora</taxon>
    </lineage>
</organism>
<feature type="non-terminal residue" evidence="1">
    <location>
        <position position="53"/>
    </location>
</feature>
<keyword evidence="2" id="KW-1185">Reference proteome</keyword>
<comment type="caution">
    <text evidence="1">The sequence shown here is derived from an EMBL/GenBank/DDBJ whole genome shotgun (WGS) entry which is preliminary data.</text>
</comment>
<dbReference type="AlphaFoldDB" id="A0A9N9NU49"/>
<dbReference type="EMBL" id="CAJVQA010022055">
    <property type="protein sequence ID" value="CAG8771890.1"/>
    <property type="molecule type" value="Genomic_DNA"/>
</dbReference>
<evidence type="ECO:0000313" key="1">
    <source>
        <dbReference type="EMBL" id="CAG8771890.1"/>
    </source>
</evidence>
<dbReference type="OrthoDB" id="2440164at2759"/>
<dbReference type="Proteomes" id="UP000789759">
    <property type="component" value="Unassembled WGS sequence"/>
</dbReference>